<evidence type="ECO:0000313" key="2">
    <source>
        <dbReference type="Proteomes" id="UP000215335"/>
    </source>
</evidence>
<organism evidence="1 2">
    <name type="scientific">Trichomalopsis sarcophagae</name>
    <dbReference type="NCBI Taxonomy" id="543379"/>
    <lineage>
        <taxon>Eukaryota</taxon>
        <taxon>Metazoa</taxon>
        <taxon>Ecdysozoa</taxon>
        <taxon>Arthropoda</taxon>
        <taxon>Hexapoda</taxon>
        <taxon>Insecta</taxon>
        <taxon>Pterygota</taxon>
        <taxon>Neoptera</taxon>
        <taxon>Endopterygota</taxon>
        <taxon>Hymenoptera</taxon>
        <taxon>Apocrita</taxon>
        <taxon>Proctotrupomorpha</taxon>
        <taxon>Chalcidoidea</taxon>
        <taxon>Pteromalidae</taxon>
        <taxon>Pteromalinae</taxon>
        <taxon>Trichomalopsis</taxon>
    </lineage>
</organism>
<accession>A0A232FBV9</accession>
<dbReference type="Proteomes" id="UP000215335">
    <property type="component" value="Unassembled WGS sequence"/>
</dbReference>
<keyword evidence="2" id="KW-1185">Reference proteome</keyword>
<dbReference type="AlphaFoldDB" id="A0A232FBV9"/>
<protein>
    <submittedName>
        <fullName evidence="1">Uncharacterized protein</fullName>
    </submittedName>
</protein>
<proteinExistence type="predicted"/>
<reference evidence="1 2" key="1">
    <citation type="journal article" date="2017" name="Curr. Biol.">
        <title>The Evolution of Venom by Co-option of Single-Copy Genes.</title>
        <authorList>
            <person name="Martinson E.O."/>
            <person name="Mrinalini"/>
            <person name="Kelkar Y.D."/>
            <person name="Chang C.H."/>
            <person name="Werren J.H."/>
        </authorList>
    </citation>
    <scope>NUCLEOTIDE SEQUENCE [LARGE SCALE GENOMIC DNA]</scope>
    <source>
        <strain evidence="1 2">Alberta</strain>
        <tissue evidence="1">Whole body</tissue>
    </source>
</reference>
<dbReference type="EMBL" id="NNAY01000509">
    <property type="protein sequence ID" value="OXU27938.1"/>
    <property type="molecule type" value="Genomic_DNA"/>
</dbReference>
<gene>
    <name evidence="1" type="ORF">TSAR_016386</name>
</gene>
<sequence>MSKHALVKQYGKMKIDVFTFEILIFGQTSTTVSTTVTEKIITKRVFRIFPFLFGQLVDMNFSQMVYLELHSLKDIVHHKLIPYILFEKLNILNYYYHDNPEFQAMYYMQPVKKIETFDCELVLVKNSDEVQGCIVNADEGRMLSSSHYSGGHCWILSLVEEPITPGYLAIIFNIA</sequence>
<name>A0A232FBV9_9HYME</name>
<comment type="caution">
    <text evidence="1">The sequence shown here is derived from an EMBL/GenBank/DDBJ whole genome shotgun (WGS) entry which is preliminary data.</text>
</comment>
<evidence type="ECO:0000313" key="1">
    <source>
        <dbReference type="EMBL" id="OXU27938.1"/>
    </source>
</evidence>